<protein>
    <recommendedName>
        <fullName evidence="2">DUF6603 domain-containing protein</fullName>
    </recommendedName>
</protein>
<dbReference type="InterPro" id="IPR046538">
    <property type="entry name" value="DUF6603"/>
</dbReference>
<feature type="compositionally biased region" description="Polar residues" evidence="1">
    <location>
        <begin position="794"/>
        <end position="806"/>
    </location>
</feature>
<feature type="domain" description="DUF6603" evidence="2">
    <location>
        <begin position="1738"/>
        <end position="2273"/>
    </location>
</feature>
<dbReference type="Gene3D" id="3.60.15.10">
    <property type="entry name" value="Ribonuclease Z/Hydroxyacylglutathione hydrolase-like"/>
    <property type="match status" value="1"/>
</dbReference>
<evidence type="ECO:0000259" key="2">
    <source>
        <dbReference type="Pfam" id="PF20248"/>
    </source>
</evidence>
<feature type="region of interest" description="Disordered" evidence="1">
    <location>
        <begin position="2482"/>
        <end position="2503"/>
    </location>
</feature>
<evidence type="ECO:0000313" key="4">
    <source>
        <dbReference type="Proteomes" id="UP000775872"/>
    </source>
</evidence>
<feature type="compositionally biased region" description="Low complexity" evidence="1">
    <location>
        <begin position="826"/>
        <end position="836"/>
    </location>
</feature>
<reference evidence="3" key="1">
    <citation type="submission" date="2021-10" db="EMBL/GenBank/DDBJ databases">
        <authorList>
            <person name="Piombo E."/>
        </authorList>
    </citation>
    <scope>NUCLEOTIDE SEQUENCE</scope>
</reference>
<feature type="region of interest" description="Disordered" evidence="1">
    <location>
        <begin position="52"/>
        <end position="83"/>
    </location>
</feature>
<feature type="compositionally biased region" description="Basic and acidic residues" evidence="1">
    <location>
        <begin position="2482"/>
        <end position="2496"/>
    </location>
</feature>
<dbReference type="Proteomes" id="UP000775872">
    <property type="component" value="Unassembled WGS sequence"/>
</dbReference>
<feature type="region of interest" description="Disordered" evidence="1">
    <location>
        <begin position="785"/>
        <end position="863"/>
    </location>
</feature>
<organism evidence="3 4">
    <name type="scientific">Clonostachys solani</name>
    <dbReference type="NCBI Taxonomy" id="160281"/>
    <lineage>
        <taxon>Eukaryota</taxon>
        <taxon>Fungi</taxon>
        <taxon>Dikarya</taxon>
        <taxon>Ascomycota</taxon>
        <taxon>Pezizomycotina</taxon>
        <taxon>Sordariomycetes</taxon>
        <taxon>Hypocreomycetidae</taxon>
        <taxon>Hypocreales</taxon>
        <taxon>Bionectriaceae</taxon>
        <taxon>Clonostachys</taxon>
    </lineage>
</organism>
<name>A0A9N9Z0M1_9HYPO</name>
<feature type="compositionally biased region" description="Low complexity" evidence="1">
    <location>
        <begin position="72"/>
        <end position="83"/>
    </location>
</feature>
<evidence type="ECO:0000256" key="1">
    <source>
        <dbReference type="SAM" id="MobiDB-lite"/>
    </source>
</evidence>
<accession>A0A9N9Z0M1</accession>
<dbReference type="EMBL" id="CABFOC020000015">
    <property type="protein sequence ID" value="CAH0046894.1"/>
    <property type="molecule type" value="Genomic_DNA"/>
</dbReference>
<dbReference type="Pfam" id="PF20248">
    <property type="entry name" value="DUF6603"/>
    <property type="match status" value="1"/>
</dbReference>
<evidence type="ECO:0000313" key="3">
    <source>
        <dbReference type="EMBL" id="CAH0046894.1"/>
    </source>
</evidence>
<sequence>MATPSYSIDSFHINIGTGDSAIHLLVQNPDKDTPILADPPPSDAPTILRATLIDGGEQRANPTAPGSRKRSATASAAPSANAPENIKAAIREIKKRYVMGDRGSDKKDDEYMRFDSIVVSHWDSDHYGGIVSLIQHDFEDQLGKITSTGPAKKTELESKSCRYFLYANPADKTRGLRTTFYAPYWNKKYKKPIKTDNPEELQLVDGLTPTLLFAYKDDSKFTARIGNLCEIRCTPEDIIGSNILDNRKLKDTAPYTTIKTPDMLVEEMDGTELVPKTLGYAPVGIYCVASTCCVMGLDTPILKLFERGQKFIVDDDKLTKSNKASIANLVIWNEPAIEISHYFAGDSWYKVENAVCEWTQRGPGGTTVERKVRNMKLSHHGGQGSTPTKLIDVFDPYNIIISAGTDHNHPSWLTLFYINAWMITKEKRPGTVYATRYPYYGNKVLEPSDATLEKRAATGKSPKKPLQMFSHWDYAQGHTPSENNLKDGWDALKKLYDSLAVPLDLAPWIRPQEQANEWYNRIESAALQTSEETVRWFVDQVWKAWRDNLSLLDAPPEPTPSATPSADWDSHLNEKQVAAGRDICYVWVQSSQKVSTAPPFLSVEHSIGVLYRTDATGSKATVLECRSRPATSTLAAHSAVSTVKPKSGIPSRQLYPDVTWTQCKPWPEGFRRPGPVAAAVVDGMVASPPVVEEILDVPISLPLRPKEQPETEQIKSKEVSARLIVGEESVKTPVAVPLVPVEEQERGREEDTLAADGIRKLTGDAQASDGHDDTLRSEAIEEVDTTGIGGSGHQNGSVNPNPSTDADISDRQDTHQPESTNTDADNQTSTSNTQANTHDESYNNDNSIAKMPGNRTNTGEGIPLLPIPIMPEDPLHPAPPAPPDADQVFWIGTKADSDTEVPTDPTIKLFLAQLHLRAFGLQAKPKSKEKTAFIAEEEWNSWFADVLETFAPIEMMTDDQLQPSSFNFAMKLMQKDTLKFDTMSVYKAFKMEQAKQPKLGLPDGTFIMFGLNTDKPPGVTASLTDLLKFSHQDGLADNPLIATLGSTITLDLATQDGSRNAIWFEPGNAYRVTQRLQWDVPTDAINKFFTDCGVKIELKDTAIVTRRTTSWRPGPKMISTGSIAFQSTVNIGSSPNLDLTSTITLGENSLSISIIATKSAWQEFVTWITSVLAKAAGDMTLISDTLNELGAFIGKFIAPRSVSLSFHRTGAKTTLRSWSIAVELSVKSVPILVSYDSSSKMLRGKLWLVSATESTLLLPYYESGLDLKPLTANYKAPMLLTDLSDSITEADLPRGIPNAIGHAEIIVDSANKAISFSASLDTVPSKSDTGSVPPIYLDSFDLYVSYSKADGLDILLQFEVVIGGQPQPSGGDAVVELDEEDSDDDNGATITGGISFTSKDTSWLLYGSIEALSFDMMYDLLDPDASDDVSAMLSHFVITDLEIEYQYGDGGKGSSFDIAGKLLLGPLALEMSYHYDKDGWLVKADLATVDDKKITLGDIIDDLTGNHGDDGDILPEFILGIPLTTGSKDKIITVRCAKHAKGNGKPTTPDTPRDQSYLLFQAEVHIGIFTIGFTHYRDLSVTSSKPTPPKRVFKLYMNGIPAVTVPTLGQLPQPFDEIAFVYIQDQATDVTKSLVPGLTADDVKIINDGMRDAKSGQGGDWLMFRDTRKPGAGSSDTVMPAGAHFIIIMKSGNERKAILDYTLGRNKKNKSQNNAERALDIAAGGSGGQNGKSSMAAMKKTVGPINLANIGLKYEKKKLSVLLDASFLLGPVGFTFIEARISIDLGKNILKDFTLTDVSFGLSGLAVAFDQPPVRLGGIFVYKDTDDIKYFAGGIVVGIDPYQFIAAGMYGHVKKPTEYDTAFVFAKLEGPLVTLEFAEISGITGGFGYNNDVKLPTIETVRQFPFLSGAIDASGSLLDFLGNLVRIDGQGSFSPKQDAMWLAAGLKVSALEMIDIDAVFVVSWNPAVSIGIFGVGTANIPKTKKGGRTFAHVELGILAVIDFGAGVFKVEMQLAPSSYVFDPSCRLTGGFALYYWFNDKVPDRKGEWVFTIGGFHRSFKRPDYYPNPPRLGIHWQVSNAISIVGEAYFAVTPKSCMGGGRLQATLTAGPLRAWFSAWADFLINYMPFDFTGQVGVSVGISCKVDLLITSFTVKTSIGAQLDLLGPPLRGRVKVDFWVMSFHVNFGPDASKGSLPDLDGFYNMVLQAGSPESMASSFLTAAAPARQSILASDEKKPHVFTCRGGMLENAKKLDNVETKESEVWRVKANEFAFAIDCRFVLTYATISLPNEYGTPKELKPWESSPQDRLYAKPMQSKDEVTSNLSIDVQPVVELTMFVEEEDRQADENWRVAEIIKEAPSALWGQYDRSQNPRETGNNNIGGLLNGDKGTLPKLMGLHILPPKPYLANDKIGVFDAIEAMKQSVFERKDCPKFIGYENGDTNLYPAGRDKNTYEDIRTLWAADYGTKREDILDALWDGLGWDDTKGKTKPKEEEKSPQRLSAATPERLVDALGNLYMAAPQVTVG</sequence>
<comment type="caution">
    <text evidence="3">The sequence shown here is derived from an EMBL/GenBank/DDBJ whole genome shotgun (WGS) entry which is preliminary data.</text>
</comment>
<keyword evidence="4" id="KW-1185">Reference proteome</keyword>
<dbReference type="InterPro" id="IPR036866">
    <property type="entry name" value="RibonucZ/Hydroxyglut_hydro"/>
</dbReference>
<dbReference type="OrthoDB" id="5352492at2759"/>
<gene>
    <name evidence="3" type="ORF">CSOL1703_00013130</name>
</gene>
<proteinExistence type="predicted"/>